<dbReference type="PANTHER" id="PTHR31391">
    <property type="entry name" value="B3 DOMAIN-CONTAINING PROTEIN OS11G0197600-RELATED"/>
    <property type="match status" value="1"/>
</dbReference>
<keyword evidence="2" id="KW-0805">Transcription regulation</keyword>
<feature type="region of interest" description="Disordered" evidence="6">
    <location>
        <begin position="145"/>
        <end position="186"/>
    </location>
</feature>
<dbReference type="SUPFAM" id="SSF101936">
    <property type="entry name" value="DNA-binding pseudobarrel domain"/>
    <property type="match status" value="2"/>
</dbReference>
<reference evidence="8" key="2">
    <citation type="journal article" date="2015" name="Data Brief">
        <title>Shoot transcriptome of the giant reed, Arundo donax.</title>
        <authorList>
            <person name="Barrero R.A."/>
            <person name="Guerrero F.D."/>
            <person name="Moolhuijzen P."/>
            <person name="Goolsby J.A."/>
            <person name="Tidwell J."/>
            <person name="Bellgard S.E."/>
            <person name="Bellgard M.I."/>
        </authorList>
    </citation>
    <scope>NUCLEOTIDE SEQUENCE</scope>
    <source>
        <tissue evidence="8">Shoot tissue taken approximately 20 cm above the soil surface</tissue>
    </source>
</reference>
<evidence type="ECO:0000256" key="3">
    <source>
        <dbReference type="ARBA" id="ARBA00023125"/>
    </source>
</evidence>
<reference evidence="8" key="1">
    <citation type="submission" date="2014-09" db="EMBL/GenBank/DDBJ databases">
        <authorList>
            <person name="Magalhaes I.L.F."/>
            <person name="Oliveira U."/>
            <person name="Santos F.R."/>
            <person name="Vidigal T.H.D.A."/>
            <person name="Brescovit A.D."/>
            <person name="Santos A.J."/>
        </authorList>
    </citation>
    <scope>NUCLEOTIDE SEQUENCE</scope>
    <source>
        <tissue evidence="8">Shoot tissue taken approximately 20 cm above the soil surface</tissue>
    </source>
</reference>
<evidence type="ECO:0000256" key="6">
    <source>
        <dbReference type="SAM" id="MobiDB-lite"/>
    </source>
</evidence>
<dbReference type="PROSITE" id="PS50863">
    <property type="entry name" value="B3"/>
    <property type="match status" value="2"/>
</dbReference>
<evidence type="ECO:0000256" key="5">
    <source>
        <dbReference type="ARBA" id="ARBA00023242"/>
    </source>
</evidence>
<dbReference type="InterPro" id="IPR003340">
    <property type="entry name" value="B3_DNA-bd"/>
</dbReference>
<dbReference type="GO" id="GO:0003677">
    <property type="term" value="F:DNA binding"/>
    <property type="evidence" value="ECO:0007669"/>
    <property type="project" value="UniProtKB-KW"/>
</dbReference>
<keyword evidence="3" id="KW-0238">DNA-binding</keyword>
<evidence type="ECO:0000256" key="2">
    <source>
        <dbReference type="ARBA" id="ARBA00023015"/>
    </source>
</evidence>
<proteinExistence type="predicted"/>
<comment type="subcellular location">
    <subcellularLocation>
        <location evidence="1">Nucleus</location>
    </subcellularLocation>
</comment>
<organism evidence="8">
    <name type="scientific">Arundo donax</name>
    <name type="common">Giant reed</name>
    <name type="synonym">Donax arundinaceus</name>
    <dbReference type="NCBI Taxonomy" id="35708"/>
    <lineage>
        <taxon>Eukaryota</taxon>
        <taxon>Viridiplantae</taxon>
        <taxon>Streptophyta</taxon>
        <taxon>Embryophyta</taxon>
        <taxon>Tracheophyta</taxon>
        <taxon>Spermatophyta</taxon>
        <taxon>Magnoliopsida</taxon>
        <taxon>Liliopsida</taxon>
        <taxon>Poales</taxon>
        <taxon>Poaceae</taxon>
        <taxon>PACMAD clade</taxon>
        <taxon>Arundinoideae</taxon>
        <taxon>Arundineae</taxon>
        <taxon>Arundo</taxon>
    </lineage>
</organism>
<dbReference type="CDD" id="cd10017">
    <property type="entry name" value="B3_DNA"/>
    <property type="match status" value="2"/>
</dbReference>
<sequence>MDVSKIRFFKLMTGDFARCISIPEKFVRNFNGQINQGFELKAPCGETWHVGVDKIGDELFLMSGWEDFVKAHELQENDLIVFTCSGNSSFVVLIFEASGCEKVSSLFSNRTGGLHTCKRMVDQQAEHYSMHNSDNTATLSQLLGTPHNASASKKPSRKTKSSKQPESPNSSNYHVKHGSIGEEDSDDEYANSNIYYSMVADRLRDEEKEEILSLASIRLNNPAFVTVLLKKHCHRRNNALIIPSKFAAGHLEEITHEIILRRPNRKEKWPVRYSYSRYTRCFQNLAFFKFARENKLREDDICVFELMKHAKRVTVTVHVIRKVEGRFVLVG</sequence>
<dbReference type="Pfam" id="PF02362">
    <property type="entry name" value="B3"/>
    <property type="match status" value="2"/>
</dbReference>
<evidence type="ECO:0000313" key="8">
    <source>
        <dbReference type="EMBL" id="JAD84886.1"/>
    </source>
</evidence>
<protein>
    <recommendedName>
        <fullName evidence="7">TF-B3 domain-containing protein</fullName>
    </recommendedName>
</protein>
<dbReference type="SMART" id="SM01019">
    <property type="entry name" value="B3"/>
    <property type="match status" value="2"/>
</dbReference>
<dbReference type="InterPro" id="IPR044837">
    <property type="entry name" value="REM16-like"/>
</dbReference>
<feature type="domain" description="TF-B3" evidence="7">
    <location>
        <begin position="5"/>
        <end position="98"/>
    </location>
</feature>
<dbReference type="AlphaFoldDB" id="A0A0A9DAN4"/>
<dbReference type="EMBL" id="GBRH01213009">
    <property type="protein sequence ID" value="JAD84886.1"/>
    <property type="molecule type" value="Transcribed_RNA"/>
</dbReference>
<accession>A0A0A9DAN4</accession>
<name>A0A0A9DAN4_ARUDO</name>
<keyword evidence="4" id="KW-0804">Transcription</keyword>
<feature type="compositionally biased region" description="Polar residues" evidence="6">
    <location>
        <begin position="164"/>
        <end position="173"/>
    </location>
</feature>
<evidence type="ECO:0000256" key="4">
    <source>
        <dbReference type="ARBA" id="ARBA00023163"/>
    </source>
</evidence>
<feature type="domain" description="TF-B3" evidence="7">
    <location>
        <begin position="225"/>
        <end position="323"/>
    </location>
</feature>
<dbReference type="GO" id="GO:0005634">
    <property type="term" value="C:nucleus"/>
    <property type="evidence" value="ECO:0007669"/>
    <property type="project" value="UniProtKB-SubCell"/>
</dbReference>
<keyword evidence="5" id="KW-0539">Nucleus</keyword>
<evidence type="ECO:0000256" key="1">
    <source>
        <dbReference type="ARBA" id="ARBA00004123"/>
    </source>
</evidence>
<dbReference type="PANTHER" id="PTHR31391:SF70">
    <property type="entry name" value="B3 DOMAIN-CONTAINING PROTEIN OS03G0622200"/>
    <property type="match status" value="1"/>
</dbReference>
<evidence type="ECO:0000259" key="7">
    <source>
        <dbReference type="PROSITE" id="PS50863"/>
    </source>
</evidence>
<dbReference type="InterPro" id="IPR015300">
    <property type="entry name" value="DNA-bd_pseudobarrel_sf"/>
</dbReference>
<dbReference type="Gene3D" id="2.40.330.10">
    <property type="entry name" value="DNA-binding pseudobarrel domain"/>
    <property type="match status" value="2"/>
</dbReference>